<dbReference type="EMBL" id="KL363190">
    <property type="protein sequence ID" value="KFD57154.1"/>
    <property type="molecule type" value="Genomic_DNA"/>
</dbReference>
<dbReference type="Proteomes" id="UP000030764">
    <property type="component" value="Unassembled WGS sequence"/>
</dbReference>
<protein>
    <submittedName>
        <fullName evidence="1">Uncharacterized protein</fullName>
    </submittedName>
</protein>
<keyword evidence="2" id="KW-1185">Reference proteome</keyword>
<reference evidence="1 2" key="1">
    <citation type="journal article" date="2014" name="Nat. Genet.">
        <title>Genome and transcriptome of the porcine whipworm Trichuris suis.</title>
        <authorList>
            <person name="Jex A.R."/>
            <person name="Nejsum P."/>
            <person name="Schwarz E.M."/>
            <person name="Hu L."/>
            <person name="Young N.D."/>
            <person name="Hall R.S."/>
            <person name="Korhonen P.K."/>
            <person name="Liao S."/>
            <person name="Thamsborg S."/>
            <person name="Xia J."/>
            <person name="Xu P."/>
            <person name="Wang S."/>
            <person name="Scheerlinck J.P."/>
            <person name="Hofmann A."/>
            <person name="Sternberg P.W."/>
            <person name="Wang J."/>
            <person name="Gasser R.B."/>
        </authorList>
    </citation>
    <scope>NUCLEOTIDE SEQUENCE [LARGE SCALE GENOMIC DNA]</scope>
    <source>
        <strain evidence="1">DCEP-RM93M</strain>
    </source>
</reference>
<organism evidence="1 2">
    <name type="scientific">Trichuris suis</name>
    <name type="common">pig whipworm</name>
    <dbReference type="NCBI Taxonomy" id="68888"/>
    <lineage>
        <taxon>Eukaryota</taxon>
        <taxon>Metazoa</taxon>
        <taxon>Ecdysozoa</taxon>
        <taxon>Nematoda</taxon>
        <taxon>Enoplea</taxon>
        <taxon>Dorylaimia</taxon>
        <taxon>Trichinellida</taxon>
        <taxon>Trichuridae</taxon>
        <taxon>Trichuris</taxon>
    </lineage>
</organism>
<proteinExistence type="predicted"/>
<accession>A0A085MIV8</accession>
<evidence type="ECO:0000313" key="1">
    <source>
        <dbReference type="EMBL" id="KFD57154.1"/>
    </source>
</evidence>
<sequence length="128" mass="14731">MAKCRKYNERAEKNASHAKPNNIVAAVVQKVEQYMNSFLLYMFDKCENISTKLSVAVNDHGDKMQSAVCHMLQYMKHYLEHLISRLSHNNVDETDARLSSQLSETTEPEWWHQVSITTERTGLTCQGP</sequence>
<dbReference type="AlphaFoldDB" id="A0A085MIV8"/>
<name>A0A085MIV8_9BILA</name>
<gene>
    <name evidence="1" type="ORF">M513_02039</name>
</gene>
<evidence type="ECO:0000313" key="2">
    <source>
        <dbReference type="Proteomes" id="UP000030764"/>
    </source>
</evidence>